<dbReference type="Proteomes" id="UP000671399">
    <property type="component" value="Unassembled WGS sequence"/>
</dbReference>
<dbReference type="RefSeq" id="WP_208570246.1">
    <property type="nucleotide sequence ID" value="NZ_JAGFWR010000028.1"/>
</dbReference>
<comment type="caution">
    <text evidence="2">The sequence shown here is derived from an EMBL/GenBank/DDBJ whole genome shotgun (WGS) entry which is preliminary data.</text>
</comment>
<keyword evidence="3" id="KW-1185">Reference proteome</keyword>
<proteinExistence type="predicted"/>
<protein>
    <recommendedName>
        <fullName evidence="1">PH domain-containing protein</fullName>
    </recommendedName>
</protein>
<name>A0ABS3VGG8_9ACTN</name>
<gene>
    <name evidence="2" type="ORF">JQN83_28520</name>
</gene>
<dbReference type="EMBL" id="JAGFWR010000028">
    <property type="protein sequence ID" value="MBO4164725.1"/>
    <property type="molecule type" value="Genomic_DNA"/>
</dbReference>
<evidence type="ECO:0000259" key="1">
    <source>
        <dbReference type="PROSITE" id="PS50003"/>
    </source>
</evidence>
<evidence type="ECO:0000313" key="2">
    <source>
        <dbReference type="EMBL" id="MBO4164725.1"/>
    </source>
</evidence>
<dbReference type="InterPro" id="IPR038765">
    <property type="entry name" value="Papain-like_cys_pep_sf"/>
</dbReference>
<sequence length="344" mass="37384">MSAVTVAETDRWLAALRRITLVPPAHREVTVDQAGALGLLRCSAETLELLVEAGLPVTGAGDERRFCHYDLINLGLYSGTGNSLPEIGWEFAFRFSLKPAATWTEPRSWRMTATLRCPDGGCGADPGWLLHRPVPERSGGTASGWTSAAGPVTLTDDEVRLPAVPDLVAVELDLVTAGRADRIVSPRLARLFAGIRHGGPRFQMLPSSWQVDPDDTLANGVVNCVSASLYLERECRAMGYEAYARRGWLIGMMDLDHAWLEVRDDDGRVKAVDPVMALLARLLPGDRTAYEDFCIGSSLNRVLPCACRAEGPMAVHHCAGRTRPVAVSTTIKPRRPGRPQGQLP</sequence>
<dbReference type="InterPro" id="IPR001849">
    <property type="entry name" value="PH_domain"/>
</dbReference>
<accession>A0ABS3VGG8</accession>
<feature type="domain" description="PH" evidence="1">
    <location>
        <begin position="1"/>
        <end position="21"/>
    </location>
</feature>
<organism evidence="2 3">
    <name type="scientific">Micromonospora antibiotica</name>
    <dbReference type="NCBI Taxonomy" id="2807623"/>
    <lineage>
        <taxon>Bacteria</taxon>
        <taxon>Bacillati</taxon>
        <taxon>Actinomycetota</taxon>
        <taxon>Actinomycetes</taxon>
        <taxon>Micromonosporales</taxon>
        <taxon>Micromonosporaceae</taxon>
        <taxon>Micromonospora</taxon>
    </lineage>
</organism>
<dbReference type="PROSITE" id="PS50003">
    <property type="entry name" value="PH_DOMAIN"/>
    <property type="match status" value="1"/>
</dbReference>
<reference evidence="2 3" key="1">
    <citation type="submission" date="2021-03" db="EMBL/GenBank/DDBJ databases">
        <authorList>
            <person name="Lee D.-H."/>
        </authorList>
    </citation>
    <scope>NUCLEOTIDE SEQUENCE [LARGE SCALE GENOMIC DNA]</scope>
    <source>
        <strain evidence="2 3">MMS20-R2-23</strain>
    </source>
</reference>
<evidence type="ECO:0000313" key="3">
    <source>
        <dbReference type="Proteomes" id="UP000671399"/>
    </source>
</evidence>
<dbReference type="SUPFAM" id="SSF54001">
    <property type="entry name" value="Cysteine proteinases"/>
    <property type="match status" value="1"/>
</dbReference>